<comment type="subcellular location">
    <subcellularLocation>
        <location evidence="2">Cytoplasm</location>
    </subcellularLocation>
    <subcellularLocation>
        <location evidence="1">Lysosome</location>
    </subcellularLocation>
</comment>
<keyword evidence="5" id="KW-0458">Lysosome</keyword>
<accession>A0A8S3ZW95</accession>
<dbReference type="GO" id="GO:0071986">
    <property type="term" value="C:Ragulator complex"/>
    <property type="evidence" value="ECO:0007669"/>
    <property type="project" value="InterPro"/>
</dbReference>
<gene>
    <name evidence="7" type="ORF">CUNI_LOCUS17848</name>
</gene>
<organism evidence="7 8">
    <name type="scientific">Candidula unifasciata</name>
    <dbReference type="NCBI Taxonomy" id="100452"/>
    <lineage>
        <taxon>Eukaryota</taxon>
        <taxon>Metazoa</taxon>
        <taxon>Spiralia</taxon>
        <taxon>Lophotrochozoa</taxon>
        <taxon>Mollusca</taxon>
        <taxon>Gastropoda</taxon>
        <taxon>Heterobranchia</taxon>
        <taxon>Euthyneura</taxon>
        <taxon>Panpulmonata</taxon>
        <taxon>Eupulmonata</taxon>
        <taxon>Stylommatophora</taxon>
        <taxon>Helicina</taxon>
        <taxon>Helicoidea</taxon>
        <taxon>Geomitridae</taxon>
        <taxon>Candidula</taxon>
    </lineage>
</organism>
<evidence type="ECO:0000313" key="8">
    <source>
        <dbReference type="Proteomes" id="UP000678393"/>
    </source>
</evidence>
<evidence type="ECO:0000256" key="2">
    <source>
        <dbReference type="ARBA" id="ARBA00004496"/>
    </source>
</evidence>
<proteinExistence type="inferred from homology"/>
<dbReference type="GO" id="GO:0005764">
    <property type="term" value="C:lysosome"/>
    <property type="evidence" value="ECO:0007669"/>
    <property type="project" value="UniProtKB-SubCell"/>
</dbReference>
<evidence type="ECO:0000313" key="7">
    <source>
        <dbReference type="EMBL" id="CAG5132290.1"/>
    </source>
</evidence>
<dbReference type="FunFam" id="3.30.450.30:FF:000005">
    <property type="entry name" value="Ragulator complex protein LAMTOR5 homolog"/>
    <property type="match status" value="1"/>
</dbReference>
<evidence type="ECO:0000256" key="3">
    <source>
        <dbReference type="ARBA" id="ARBA00007795"/>
    </source>
</evidence>
<keyword evidence="8" id="KW-1185">Reference proteome</keyword>
<dbReference type="PANTHER" id="PTHR13342:SF2">
    <property type="entry name" value="RAGULATOR COMPLEX PROTEIN LAMTOR5"/>
    <property type="match status" value="1"/>
</dbReference>
<dbReference type="GO" id="GO:0071230">
    <property type="term" value="P:cellular response to amino acid stimulus"/>
    <property type="evidence" value="ECO:0007669"/>
    <property type="project" value="TreeGrafter"/>
</dbReference>
<keyword evidence="4" id="KW-0963">Cytoplasm</keyword>
<dbReference type="OrthoDB" id="76862at2759"/>
<dbReference type="AlphaFoldDB" id="A0A8S3ZW95"/>
<reference evidence="7" key="1">
    <citation type="submission" date="2021-04" db="EMBL/GenBank/DDBJ databases">
        <authorList>
            <consortium name="Molecular Ecology Group"/>
        </authorList>
    </citation>
    <scope>NUCLEOTIDE SEQUENCE</scope>
</reference>
<dbReference type="GO" id="GO:0005085">
    <property type="term" value="F:guanyl-nucleotide exchange factor activity"/>
    <property type="evidence" value="ECO:0007669"/>
    <property type="project" value="TreeGrafter"/>
</dbReference>
<dbReference type="Gene3D" id="3.30.450.30">
    <property type="entry name" value="Dynein light chain 2a, cytoplasmic"/>
    <property type="match status" value="1"/>
</dbReference>
<sequence length="91" mass="9496">MEKALDKQMHDALHVSGASGIICVDNSGLCLGAKGTIPQQCSGSLYSLVSQAAELSQSPNVVNPVICLEAENGSVFVKKTDRLTTAVFKSS</sequence>
<evidence type="ECO:0000256" key="5">
    <source>
        <dbReference type="ARBA" id="ARBA00023228"/>
    </source>
</evidence>
<dbReference type="EMBL" id="CAJHNH020005227">
    <property type="protein sequence ID" value="CAG5132290.1"/>
    <property type="molecule type" value="Genomic_DNA"/>
</dbReference>
<dbReference type="PANTHER" id="PTHR13342">
    <property type="entry name" value="RAGULATOR COMPLEX PROTEIN LAMTOR5"/>
    <property type="match status" value="1"/>
</dbReference>
<comment type="caution">
    <text evidence="7">The sequence shown here is derived from an EMBL/GenBank/DDBJ whole genome shotgun (WGS) entry which is preliminary data.</text>
</comment>
<protein>
    <recommendedName>
        <fullName evidence="6">Late endosomal/lysosomal adaptor and MAPK and MTOR activator 5</fullName>
    </recommendedName>
</protein>
<evidence type="ECO:0000256" key="1">
    <source>
        <dbReference type="ARBA" id="ARBA00004371"/>
    </source>
</evidence>
<dbReference type="Proteomes" id="UP000678393">
    <property type="component" value="Unassembled WGS sequence"/>
</dbReference>
<evidence type="ECO:0000256" key="6">
    <source>
        <dbReference type="ARBA" id="ARBA00032692"/>
    </source>
</evidence>
<dbReference type="InterPro" id="IPR024135">
    <property type="entry name" value="LAMTOR5"/>
</dbReference>
<dbReference type="GO" id="GO:1904263">
    <property type="term" value="P:positive regulation of TORC1 signaling"/>
    <property type="evidence" value="ECO:0007669"/>
    <property type="project" value="TreeGrafter"/>
</dbReference>
<name>A0A8S3ZW95_9EUPU</name>
<dbReference type="GO" id="GO:0043066">
    <property type="term" value="P:negative regulation of apoptotic process"/>
    <property type="evidence" value="ECO:0007669"/>
    <property type="project" value="InterPro"/>
</dbReference>
<evidence type="ECO:0000256" key="4">
    <source>
        <dbReference type="ARBA" id="ARBA00022490"/>
    </source>
</evidence>
<dbReference type="Pfam" id="PF16672">
    <property type="entry name" value="LAMTOR5"/>
    <property type="match status" value="1"/>
</dbReference>
<comment type="similarity">
    <text evidence="3">Belongs to the LAMTOR5 family.</text>
</comment>